<keyword evidence="3" id="KW-1185">Reference proteome</keyword>
<feature type="compositionally biased region" description="Low complexity" evidence="1">
    <location>
        <begin position="22"/>
        <end position="34"/>
    </location>
</feature>
<name>A0ABQ4FYJ4_9ACTN</name>
<evidence type="ECO:0000313" key="2">
    <source>
        <dbReference type="EMBL" id="GIH39879.1"/>
    </source>
</evidence>
<proteinExistence type="predicted"/>
<protein>
    <recommendedName>
        <fullName evidence="4">DUF3060 domain-containing protein</fullName>
    </recommendedName>
</protein>
<organism evidence="2 3">
    <name type="scientific">Microbispora corallina</name>
    <dbReference type="NCBI Taxonomy" id="83302"/>
    <lineage>
        <taxon>Bacteria</taxon>
        <taxon>Bacillati</taxon>
        <taxon>Actinomycetota</taxon>
        <taxon>Actinomycetes</taxon>
        <taxon>Streptosporangiales</taxon>
        <taxon>Streptosporangiaceae</taxon>
        <taxon>Microbispora</taxon>
    </lineage>
</organism>
<accession>A0ABQ4FYJ4</accession>
<dbReference type="EMBL" id="BOOC01000011">
    <property type="protein sequence ID" value="GIH39879.1"/>
    <property type="molecule type" value="Genomic_DNA"/>
</dbReference>
<evidence type="ECO:0008006" key="4">
    <source>
        <dbReference type="Google" id="ProtNLM"/>
    </source>
</evidence>
<dbReference type="RefSeq" id="WP_204057367.1">
    <property type="nucleotide sequence ID" value="NZ_BAAAGP010000011.1"/>
</dbReference>
<sequence length="130" mass="12973">MVLGVLALGGAILQALGDSSGKPAPAATSAAQQPKNTELAVPDVPDLTGTKRAAYLAALGVIDQGLVVNEDRVVRRGQSTCTDILEGKPNSMIVHNAQVRFTGGDATVSVHGPGPANRVAGQGVVPVGAG</sequence>
<evidence type="ECO:0000256" key="1">
    <source>
        <dbReference type="SAM" id="MobiDB-lite"/>
    </source>
</evidence>
<feature type="region of interest" description="Disordered" evidence="1">
    <location>
        <begin position="22"/>
        <end position="44"/>
    </location>
</feature>
<reference evidence="2 3" key="1">
    <citation type="submission" date="2021-01" db="EMBL/GenBank/DDBJ databases">
        <title>Whole genome shotgun sequence of Microbispora corallina NBRC 16416.</title>
        <authorList>
            <person name="Komaki H."/>
            <person name="Tamura T."/>
        </authorList>
    </citation>
    <scope>NUCLEOTIDE SEQUENCE [LARGE SCALE GENOMIC DNA]</scope>
    <source>
        <strain evidence="2 3">NBRC 16416</strain>
    </source>
</reference>
<comment type="caution">
    <text evidence="2">The sequence shown here is derived from an EMBL/GenBank/DDBJ whole genome shotgun (WGS) entry which is preliminary data.</text>
</comment>
<gene>
    <name evidence="2" type="ORF">Mco01_28790</name>
</gene>
<dbReference type="Proteomes" id="UP000603904">
    <property type="component" value="Unassembled WGS sequence"/>
</dbReference>
<evidence type="ECO:0000313" key="3">
    <source>
        <dbReference type="Proteomes" id="UP000603904"/>
    </source>
</evidence>